<dbReference type="GO" id="GO:0005886">
    <property type="term" value="C:plasma membrane"/>
    <property type="evidence" value="ECO:0007669"/>
    <property type="project" value="UniProtKB-SubCell"/>
</dbReference>
<feature type="transmembrane region" description="Helical" evidence="1">
    <location>
        <begin position="142"/>
        <end position="162"/>
    </location>
</feature>
<feature type="transmembrane region" description="Helical" evidence="1">
    <location>
        <begin position="85"/>
        <end position="112"/>
    </location>
</feature>
<evidence type="ECO:0000313" key="5">
    <source>
        <dbReference type="Proteomes" id="UP000509623"/>
    </source>
</evidence>
<reference evidence="3" key="2">
    <citation type="journal article" date="2021" name="Appl. Environ. Microbiol.">
        <title>Adaptability of a Caproate-Producing Bacterium Contributes to Its Dominance in an Anaerobic Fermentation System.</title>
        <authorList>
            <person name="Wang H."/>
            <person name="Gu Y."/>
            <person name="Zhou W."/>
            <person name="Zhao D."/>
            <person name="Qiao Z."/>
            <person name="Zheng J."/>
            <person name="Gao J."/>
            <person name="Chen X."/>
            <person name="Ren C."/>
            <person name="Xu Y."/>
        </authorList>
    </citation>
    <scope>NUCLEOTIDE SEQUENCE</scope>
    <source>
        <strain evidence="3">JNU-WLY1368</strain>
    </source>
</reference>
<feature type="transmembrane region" description="Helical" evidence="1">
    <location>
        <begin position="30"/>
        <end position="58"/>
    </location>
</feature>
<dbReference type="GO" id="GO:0140359">
    <property type="term" value="F:ABC-type transporter activity"/>
    <property type="evidence" value="ECO:0007669"/>
    <property type="project" value="InterPro"/>
</dbReference>
<dbReference type="Pfam" id="PF12679">
    <property type="entry name" value="ABC2_membrane_2"/>
    <property type="match status" value="1"/>
</dbReference>
<evidence type="ECO:0000313" key="2">
    <source>
        <dbReference type="EMBL" id="QKN23527.1"/>
    </source>
</evidence>
<reference evidence="4 5" key="1">
    <citation type="submission" date="2019-11" db="EMBL/GenBank/DDBJ databases">
        <authorList>
            <person name="Ren C."/>
            <person name="Wang H."/>
            <person name="Xu Y."/>
        </authorList>
    </citation>
    <scope>NUCLEOTIDE SEQUENCE [LARGE SCALE GENOMIC DNA]</scope>
    <source>
        <strain evidence="5">JNU-WLY1368</strain>
        <strain evidence="2 4">LBM 19010</strain>
    </source>
</reference>
<keyword evidence="5" id="KW-1185">Reference proteome</keyword>
<reference evidence="3" key="3">
    <citation type="journal article" date="2022" name="Int. J. Syst. Evol. Microbiol.">
        <title>Caproicibacterium lactatifermentans sp. nov., isolated from pit clay used for the production of Chinese strong aroma-type liquor.</title>
        <authorList>
            <person name="Wang H."/>
            <person name="Gu Y."/>
            <person name="Zhao D."/>
            <person name="Qiao Z."/>
            <person name="Zheng J."/>
            <person name="Gao J."/>
            <person name="Ren C."/>
            <person name="Xu Y."/>
        </authorList>
    </citation>
    <scope>NUCLEOTIDE SEQUENCE</scope>
    <source>
        <strain evidence="3">JNU-WLY1368</strain>
    </source>
</reference>
<feature type="transmembrane region" description="Helical" evidence="1">
    <location>
        <begin position="243"/>
        <end position="261"/>
    </location>
</feature>
<keyword evidence="1" id="KW-0812">Transmembrane</keyword>
<dbReference type="EMBL" id="CP046161">
    <property type="protein sequence ID" value="QKO29794.1"/>
    <property type="molecule type" value="Genomic_DNA"/>
</dbReference>
<evidence type="ECO:0000256" key="1">
    <source>
        <dbReference type="SAM" id="Phobius"/>
    </source>
</evidence>
<dbReference type="AlphaFoldDB" id="A0A859DNF7"/>
<organism evidence="2 4">
    <name type="scientific">Caproicibacterium lactatifermentans</name>
    <dbReference type="NCBI Taxonomy" id="2666138"/>
    <lineage>
        <taxon>Bacteria</taxon>
        <taxon>Bacillati</taxon>
        <taxon>Bacillota</taxon>
        <taxon>Clostridia</taxon>
        <taxon>Eubacteriales</taxon>
        <taxon>Oscillospiraceae</taxon>
        <taxon>Caproicibacterium</taxon>
    </lineage>
</organism>
<dbReference type="PANTHER" id="PTHR43471">
    <property type="entry name" value="ABC TRANSPORTER PERMEASE"/>
    <property type="match status" value="1"/>
</dbReference>
<accession>A0A859DNF7</accession>
<dbReference type="KEGG" id="clf:GJQ69_02905"/>
<keyword evidence="1" id="KW-0472">Membrane</keyword>
<dbReference type="Proteomes" id="UP000509623">
    <property type="component" value="Chromosome"/>
</dbReference>
<protein>
    <submittedName>
        <fullName evidence="2">ABC transporter permease subunit</fullName>
    </submittedName>
</protein>
<keyword evidence="1" id="KW-1133">Transmembrane helix</keyword>
<dbReference type="RefSeq" id="WP_086036215.1">
    <property type="nucleotide sequence ID" value="NZ_CP046051.1"/>
</dbReference>
<name>A0A859DNF7_9FIRM</name>
<feature type="transmembrane region" description="Helical" evidence="1">
    <location>
        <begin position="217"/>
        <end position="237"/>
    </location>
</feature>
<sequence>MKLPKWIRNAANRREKVLIKKDFREMWQNLGVRAMLVIVPLLFVVCLPILFMVLAYILPDSSIKDMQQMRILLSERQSYMNDRQALFYVFSFCLAPMLYLIVVLMTACVTAASSFVGEKERGTIETLFLTPLTTREIFRAKVLGCTALSVVASLISFILYAIVMSVGDILLGVTAFWADPSWAVMFFLLTPILILFGVLFMVLVSGRSHSFRESVQICGYVLLPLTLLYVGQFSGFFRMNAGHYILLSVFLAVMDCILWKVTMAHFTLEKMLG</sequence>
<evidence type="ECO:0000313" key="3">
    <source>
        <dbReference type="EMBL" id="QKO29794.1"/>
    </source>
</evidence>
<proteinExistence type="predicted"/>
<dbReference type="Proteomes" id="UP000501316">
    <property type="component" value="Chromosome"/>
</dbReference>
<evidence type="ECO:0000313" key="4">
    <source>
        <dbReference type="Proteomes" id="UP000501316"/>
    </source>
</evidence>
<gene>
    <name evidence="2" type="ORF">GJQ69_02905</name>
    <name evidence="3" type="ORF">GKP14_01460</name>
</gene>
<dbReference type="EMBL" id="CP046051">
    <property type="protein sequence ID" value="QKN23527.1"/>
    <property type="molecule type" value="Genomic_DNA"/>
</dbReference>
<feature type="transmembrane region" description="Helical" evidence="1">
    <location>
        <begin position="182"/>
        <end position="205"/>
    </location>
</feature>